<comment type="caution">
    <text evidence="1">The sequence shown here is derived from an EMBL/GenBank/DDBJ whole genome shotgun (WGS) entry which is preliminary data.</text>
</comment>
<dbReference type="EMBL" id="BAAAHH010000029">
    <property type="protein sequence ID" value="GAA0963023.1"/>
    <property type="molecule type" value="Genomic_DNA"/>
</dbReference>
<evidence type="ECO:0000313" key="1">
    <source>
        <dbReference type="EMBL" id="GAA0963023.1"/>
    </source>
</evidence>
<proteinExistence type="predicted"/>
<sequence>MQGAYTSLGSVIGWLDTMSARRMHKGLLVVGLYDPETRRAVTGCLSADMAEEAHDLYWRKRVIAKGKVTRNRRGQAVRMEIEELEEFGERGRASVDDLLGIAPDWLGGQDVDEYIEEARRD</sequence>
<organism evidence="1 2">
    <name type="scientific">Actinocorallia libanotica</name>
    <dbReference type="NCBI Taxonomy" id="46162"/>
    <lineage>
        <taxon>Bacteria</taxon>
        <taxon>Bacillati</taxon>
        <taxon>Actinomycetota</taxon>
        <taxon>Actinomycetes</taxon>
        <taxon>Streptosporangiales</taxon>
        <taxon>Thermomonosporaceae</taxon>
        <taxon>Actinocorallia</taxon>
    </lineage>
</organism>
<dbReference type="Proteomes" id="UP001500665">
    <property type="component" value="Unassembled WGS sequence"/>
</dbReference>
<name>A0ABN1RSY6_9ACTN</name>
<protein>
    <submittedName>
        <fullName evidence="1">Uncharacterized protein</fullName>
    </submittedName>
</protein>
<evidence type="ECO:0000313" key="2">
    <source>
        <dbReference type="Proteomes" id="UP001500665"/>
    </source>
</evidence>
<gene>
    <name evidence="1" type="ORF">GCM10009550_57950</name>
</gene>
<reference evidence="1 2" key="1">
    <citation type="journal article" date="2019" name="Int. J. Syst. Evol. Microbiol.">
        <title>The Global Catalogue of Microorganisms (GCM) 10K type strain sequencing project: providing services to taxonomists for standard genome sequencing and annotation.</title>
        <authorList>
            <consortium name="The Broad Institute Genomics Platform"/>
            <consortium name="The Broad Institute Genome Sequencing Center for Infectious Disease"/>
            <person name="Wu L."/>
            <person name="Ma J."/>
        </authorList>
    </citation>
    <scope>NUCLEOTIDE SEQUENCE [LARGE SCALE GENOMIC DNA]</scope>
    <source>
        <strain evidence="1 2">JCM 10696</strain>
    </source>
</reference>
<keyword evidence="2" id="KW-1185">Reference proteome</keyword>
<accession>A0ABN1RSY6</accession>